<dbReference type="AlphaFoldDB" id="A0A843XCA9"/>
<dbReference type="PANTHER" id="PTHR12277">
    <property type="entry name" value="ALPHA/BETA HYDROLASE DOMAIN-CONTAINING PROTEIN"/>
    <property type="match status" value="1"/>
</dbReference>
<comment type="caution">
    <text evidence="1">The sequence shown here is derived from an EMBL/GenBank/DDBJ whole genome shotgun (WGS) entry which is preliminary data.</text>
</comment>
<proteinExistence type="predicted"/>
<evidence type="ECO:0000313" key="2">
    <source>
        <dbReference type="Proteomes" id="UP000652761"/>
    </source>
</evidence>
<protein>
    <submittedName>
        <fullName evidence="1">Uncharacterized protein</fullName>
    </submittedName>
</protein>
<keyword evidence="2" id="KW-1185">Reference proteome</keyword>
<dbReference type="EMBL" id="NMUH01007312">
    <property type="protein sequence ID" value="MQM17044.1"/>
    <property type="molecule type" value="Genomic_DNA"/>
</dbReference>
<gene>
    <name evidence="1" type="ORF">Taro_050008</name>
</gene>
<reference evidence="1" key="1">
    <citation type="submission" date="2017-07" db="EMBL/GenBank/DDBJ databases">
        <title>Taro Niue Genome Assembly and Annotation.</title>
        <authorList>
            <person name="Atibalentja N."/>
            <person name="Keating K."/>
            <person name="Fields C.J."/>
        </authorList>
    </citation>
    <scope>NUCLEOTIDE SEQUENCE</scope>
    <source>
        <strain evidence="1">Niue_2</strain>
        <tissue evidence="1">Leaf</tissue>
    </source>
</reference>
<sequence length="115" mass="12529">MGAVTSSMAAKFAFFPPTPPSYTLEEDEETGKLAMSGVPRRENVDVVRIKTKRATDVVAVYIKNPSASLSVLYSHGNAADLAQLYELFSQLSIHLGVNVMGEAPMLPYIVVRQVK</sequence>
<name>A0A843XCA9_COLES</name>
<dbReference type="Proteomes" id="UP000652761">
    <property type="component" value="Unassembled WGS sequence"/>
</dbReference>
<dbReference type="OrthoDB" id="446723at2759"/>
<evidence type="ECO:0000313" key="1">
    <source>
        <dbReference type="EMBL" id="MQM17044.1"/>
    </source>
</evidence>
<accession>A0A843XCA9</accession>
<dbReference type="PANTHER" id="PTHR12277:SF191">
    <property type="entry name" value="ALPHA_BETA-HYDROLASES SUPERFAMILY PROTEIN"/>
    <property type="match status" value="1"/>
</dbReference>
<organism evidence="1 2">
    <name type="scientific">Colocasia esculenta</name>
    <name type="common">Wild taro</name>
    <name type="synonym">Arum esculentum</name>
    <dbReference type="NCBI Taxonomy" id="4460"/>
    <lineage>
        <taxon>Eukaryota</taxon>
        <taxon>Viridiplantae</taxon>
        <taxon>Streptophyta</taxon>
        <taxon>Embryophyta</taxon>
        <taxon>Tracheophyta</taxon>
        <taxon>Spermatophyta</taxon>
        <taxon>Magnoliopsida</taxon>
        <taxon>Liliopsida</taxon>
        <taxon>Araceae</taxon>
        <taxon>Aroideae</taxon>
        <taxon>Colocasieae</taxon>
        <taxon>Colocasia</taxon>
    </lineage>
</organism>